<evidence type="ECO:0000313" key="3">
    <source>
        <dbReference type="Proteomes" id="UP001165289"/>
    </source>
</evidence>
<name>A0AAV7KML5_9METZ</name>
<dbReference type="EMBL" id="JAKMXF010000011">
    <property type="protein sequence ID" value="KAI6661421.1"/>
    <property type="molecule type" value="Genomic_DNA"/>
</dbReference>
<dbReference type="Proteomes" id="UP001165289">
    <property type="component" value="Unassembled WGS sequence"/>
</dbReference>
<evidence type="ECO:0000313" key="1">
    <source>
        <dbReference type="EMBL" id="KAI6661419.1"/>
    </source>
</evidence>
<comment type="caution">
    <text evidence="1">The sequence shown here is derived from an EMBL/GenBank/DDBJ whole genome shotgun (WGS) entry which is preliminary data.</text>
</comment>
<reference evidence="1 3" key="2">
    <citation type="journal article" date="2023" name="BMC Biol.">
        <title>The compact genome of the sponge Oopsacas minuta (Hexactinellida) is lacking key metazoan core genes.</title>
        <authorList>
            <person name="Santini S."/>
            <person name="Schenkelaars Q."/>
            <person name="Jourda C."/>
            <person name="Duchesne M."/>
            <person name="Belahbib H."/>
            <person name="Rocher C."/>
            <person name="Selva M."/>
            <person name="Riesgo A."/>
            <person name="Vervoort M."/>
            <person name="Leys S.P."/>
            <person name="Kodjabachian L."/>
            <person name="Le Bivic A."/>
            <person name="Borchiellini C."/>
            <person name="Claverie J.M."/>
            <person name="Renard E."/>
        </authorList>
    </citation>
    <scope>NUCLEOTIDE SEQUENCE [LARGE SCALE GENOMIC DNA]</scope>
    <source>
        <strain evidence="1">SPO-2</strain>
    </source>
</reference>
<protein>
    <submittedName>
        <fullName evidence="1">Uncharacterized protein</fullName>
    </submittedName>
</protein>
<accession>A0AAV7KML5</accession>
<dbReference type="AlphaFoldDB" id="A0AAV7KML5"/>
<gene>
    <name evidence="1" type="ORF">LOD99_13291</name>
    <name evidence="2" type="ORF">LOD99_13293</name>
</gene>
<dbReference type="EMBL" id="JAKMXF010000011">
    <property type="protein sequence ID" value="KAI6661419.1"/>
    <property type="molecule type" value="Genomic_DNA"/>
</dbReference>
<organism evidence="1 3">
    <name type="scientific">Oopsacas minuta</name>
    <dbReference type="NCBI Taxonomy" id="111878"/>
    <lineage>
        <taxon>Eukaryota</taxon>
        <taxon>Metazoa</taxon>
        <taxon>Porifera</taxon>
        <taxon>Hexactinellida</taxon>
        <taxon>Hexasterophora</taxon>
        <taxon>Lyssacinosida</taxon>
        <taxon>Leucopsacidae</taxon>
        <taxon>Oopsacas</taxon>
    </lineage>
</organism>
<reference evidence="1" key="1">
    <citation type="submission" date="2022-02" db="EMBL/GenBank/DDBJ databases">
        <authorList>
            <person name="Santini S."/>
            <person name="Jourda C."/>
            <person name="Belahbib H."/>
            <person name="Rocher C."/>
            <person name="Selva M."/>
            <person name="Borchiellini C."/>
            <person name="Renard E."/>
        </authorList>
    </citation>
    <scope>NUCLEOTIDE SEQUENCE</scope>
    <source>
        <strain evidence="1">SPO-2</strain>
    </source>
</reference>
<sequence length="290" mass="32945">MYIGGIDIHTSTILSKIEQRKISLKERIELKIKKEKVEAESYNYFQIEDIEETDTQNDVEHVNTNSKPLSKSLSLRNTQTIPNIAMAAYRCGVSNRATAAIATGTLIDFGLITPEDQSLRTDKNKVARARQKYGNQIQHKEMVEVIDVTGIYFDGRDDKALSSITINGKCRTQTSVEEHIVVIDQKNRPNNLLWMLKHLTYLSPTELEVAKKVFQRNAFFSHLENVLLSILCDDEPRIRIEAVKRLLDLRDNQLSLAVGGKDDLPRVDICGKLISTNETVMPKNIRSFKS</sequence>
<evidence type="ECO:0000313" key="2">
    <source>
        <dbReference type="EMBL" id="KAI6661421.1"/>
    </source>
</evidence>
<keyword evidence="3" id="KW-1185">Reference proteome</keyword>
<proteinExistence type="predicted"/>